<gene>
    <name evidence="2" type="ORF">GPLA_0783</name>
</gene>
<feature type="signal peptide" evidence="1">
    <location>
        <begin position="1"/>
        <end position="23"/>
    </location>
</feature>
<protein>
    <submittedName>
        <fullName evidence="2">Uncharacterized protein</fullName>
    </submittedName>
</protein>
<proteinExistence type="predicted"/>
<feature type="chain" id="PRO_5003900039" evidence="1">
    <location>
        <begin position="24"/>
        <end position="88"/>
    </location>
</feature>
<name>K6YG34_9ALTE</name>
<keyword evidence="1" id="KW-0732">Signal</keyword>
<organism evidence="2 3">
    <name type="scientific">Paraglaciecola polaris LMG 21857</name>
    <dbReference type="NCBI Taxonomy" id="1129793"/>
    <lineage>
        <taxon>Bacteria</taxon>
        <taxon>Pseudomonadati</taxon>
        <taxon>Pseudomonadota</taxon>
        <taxon>Gammaproteobacteria</taxon>
        <taxon>Alteromonadales</taxon>
        <taxon>Alteromonadaceae</taxon>
        <taxon>Paraglaciecola</taxon>
    </lineage>
</organism>
<dbReference type="EMBL" id="BAER01000022">
    <property type="protein sequence ID" value="GAC31699.1"/>
    <property type="molecule type" value="Genomic_DNA"/>
</dbReference>
<reference evidence="3" key="1">
    <citation type="journal article" date="2014" name="Environ. Microbiol.">
        <title>Comparative genomics of the marine bacterial genus Glaciecola reveals the high degree of genomic diversity and genomic characteristic for cold adaptation.</title>
        <authorList>
            <person name="Qin Q.L."/>
            <person name="Xie B.B."/>
            <person name="Yu Y."/>
            <person name="Shu Y.L."/>
            <person name="Rong J.C."/>
            <person name="Zhang Y.J."/>
            <person name="Zhao D.L."/>
            <person name="Chen X.L."/>
            <person name="Zhang X.Y."/>
            <person name="Chen B."/>
            <person name="Zhou B.C."/>
            <person name="Zhang Y.Z."/>
        </authorList>
    </citation>
    <scope>NUCLEOTIDE SEQUENCE [LARGE SCALE GENOMIC DNA]</scope>
    <source>
        <strain evidence="3">LMG 21857</strain>
    </source>
</reference>
<accession>K6YG34</accession>
<dbReference type="Proteomes" id="UP000006322">
    <property type="component" value="Unassembled WGS sequence"/>
</dbReference>
<dbReference type="AlphaFoldDB" id="K6YG34"/>
<evidence type="ECO:0000256" key="1">
    <source>
        <dbReference type="SAM" id="SignalP"/>
    </source>
</evidence>
<keyword evidence="3" id="KW-1185">Reference proteome</keyword>
<evidence type="ECO:0000313" key="3">
    <source>
        <dbReference type="Proteomes" id="UP000006322"/>
    </source>
</evidence>
<dbReference type="STRING" id="1129793.GPLA_0783"/>
<sequence length="88" mass="10013">MNPKLPYIISLVAYLCGANLVLAASEEAQPNCDQTTNLNLKTNDIFDLTDPDTIFLHHWANLLHIKTKDITLINESAFFYPKVRHRTS</sequence>
<comment type="caution">
    <text evidence="2">The sequence shown here is derived from an EMBL/GenBank/DDBJ whole genome shotgun (WGS) entry which is preliminary data.</text>
</comment>
<evidence type="ECO:0000313" key="2">
    <source>
        <dbReference type="EMBL" id="GAC31699.1"/>
    </source>
</evidence>